<name>A0AAD9QLC9_ACRCE</name>
<dbReference type="EMBL" id="JARQWQ010000025">
    <property type="protein sequence ID" value="KAK2563407.1"/>
    <property type="molecule type" value="Genomic_DNA"/>
</dbReference>
<comment type="caution">
    <text evidence="1">The sequence shown here is derived from an EMBL/GenBank/DDBJ whole genome shotgun (WGS) entry which is preliminary data.</text>
</comment>
<dbReference type="Proteomes" id="UP001249851">
    <property type="component" value="Unassembled WGS sequence"/>
</dbReference>
<reference evidence="1" key="2">
    <citation type="journal article" date="2023" name="Science">
        <title>Genomic signatures of disease resistance in endangered staghorn corals.</title>
        <authorList>
            <person name="Vollmer S.V."/>
            <person name="Selwyn J.D."/>
            <person name="Despard B.A."/>
            <person name="Roesel C.L."/>
        </authorList>
    </citation>
    <scope>NUCLEOTIDE SEQUENCE</scope>
    <source>
        <strain evidence="1">K2</strain>
    </source>
</reference>
<evidence type="ECO:0000313" key="1">
    <source>
        <dbReference type="EMBL" id="KAK2563407.1"/>
    </source>
</evidence>
<keyword evidence="2" id="KW-1185">Reference proteome</keyword>
<gene>
    <name evidence="1" type="ORF">P5673_013105</name>
</gene>
<sequence>MAVGSNKGLDLPTASLEHIMSTIVSGSHHRRKKRTQNFTRVKLQAALVWPQSFSFKQFFLSSTKKDKVVDDTIICTLSCID</sequence>
<protein>
    <submittedName>
        <fullName evidence="1">Uncharacterized protein</fullName>
    </submittedName>
</protein>
<dbReference type="AlphaFoldDB" id="A0AAD9QLC9"/>
<reference evidence="1" key="1">
    <citation type="journal article" date="2023" name="G3 (Bethesda)">
        <title>Whole genome assembly and annotation of the endangered Caribbean coral Acropora cervicornis.</title>
        <authorList>
            <person name="Selwyn J.D."/>
            <person name="Vollmer S.V."/>
        </authorList>
    </citation>
    <scope>NUCLEOTIDE SEQUENCE</scope>
    <source>
        <strain evidence="1">K2</strain>
    </source>
</reference>
<evidence type="ECO:0000313" key="2">
    <source>
        <dbReference type="Proteomes" id="UP001249851"/>
    </source>
</evidence>
<accession>A0AAD9QLC9</accession>
<proteinExistence type="predicted"/>
<organism evidence="1 2">
    <name type="scientific">Acropora cervicornis</name>
    <name type="common">Staghorn coral</name>
    <dbReference type="NCBI Taxonomy" id="6130"/>
    <lineage>
        <taxon>Eukaryota</taxon>
        <taxon>Metazoa</taxon>
        <taxon>Cnidaria</taxon>
        <taxon>Anthozoa</taxon>
        <taxon>Hexacorallia</taxon>
        <taxon>Scleractinia</taxon>
        <taxon>Astrocoeniina</taxon>
        <taxon>Acroporidae</taxon>
        <taxon>Acropora</taxon>
    </lineage>
</organism>